<dbReference type="SUPFAM" id="SSF52540">
    <property type="entry name" value="P-loop containing nucleoside triphosphate hydrolases"/>
    <property type="match status" value="1"/>
</dbReference>
<dbReference type="SUPFAM" id="SSF52317">
    <property type="entry name" value="Class I glutamine amidotransferase-like"/>
    <property type="match status" value="1"/>
</dbReference>
<feature type="active site" evidence="4">
    <location>
        <position position="430"/>
    </location>
</feature>
<dbReference type="UniPathway" id="UPA00148"/>
<gene>
    <name evidence="4" type="primary">cobQ</name>
    <name evidence="7" type="ORF">SAMN04488053_10995</name>
</gene>
<dbReference type="NCBIfam" id="NF001989">
    <property type="entry name" value="PRK00784.1"/>
    <property type="match status" value="1"/>
</dbReference>
<dbReference type="EMBL" id="FNIL01000009">
    <property type="protein sequence ID" value="SDO24112.1"/>
    <property type="molecule type" value="Genomic_DNA"/>
</dbReference>
<dbReference type="Proteomes" id="UP000198778">
    <property type="component" value="Unassembled WGS sequence"/>
</dbReference>
<dbReference type="Gene3D" id="3.40.50.880">
    <property type="match status" value="1"/>
</dbReference>
<dbReference type="InterPro" id="IPR004459">
    <property type="entry name" value="CobQ_synth"/>
</dbReference>
<dbReference type="InterPro" id="IPR029062">
    <property type="entry name" value="Class_I_gatase-like"/>
</dbReference>
<evidence type="ECO:0000256" key="2">
    <source>
        <dbReference type="ARBA" id="ARBA00022573"/>
    </source>
</evidence>
<evidence type="ECO:0000256" key="1">
    <source>
        <dbReference type="ARBA" id="ARBA00004953"/>
    </source>
</evidence>
<comment type="function">
    <text evidence="4">Catalyzes amidations at positions B, D, E, and G on adenosylcobyrinic A,C-diamide. NH(2) groups are provided by glutamine, and one molecule of ATP is hydrogenolyzed for each amidation.</text>
</comment>
<accession>A0A1H0HY43</accession>
<evidence type="ECO:0000313" key="8">
    <source>
        <dbReference type="Proteomes" id="UP000198778"/>
    </source>
</evidence>
<keyword evidence="2 4" id="KW-0169">Cobalamin biosynthesis</keyword>
<feature type="domain" description="CobQ/CobB/MinD/ParA nucleotide binding" evidence="5">
    <location>
        <begin position="7"/>
        <end position="234"/>
    </location>
</feature>
<dbReference type="RefSeq" id="WP_244516852.1">
    <property type="nucleotide sequence ID" value="NZ_FNIL01000009.1"/>
</dbReference>
<dbReference type="InterPro" id="IPR027417">
    <property type="entry name" value="P-loop_NTPase"/>
</dbReference>
<sequence length="498" mass="55573">MRALPMMIQGTQSDAGKSTIAAALCRIFSEDGWKTTPFKSQNMANNSYITRDGKEIGRAQGVQAEAAGIDADTDMNPILIKPSGEARAQIVVHGKPLRTMEAGEYRQDYYETGLQVIEAAYRRLESTYERIVIEGAGSPAEINLNDRELVNMKVAEIADAPVILTADIDRGGVFANIVGTLQLLNEKERTRIVGIIINKFRGDISLLQPGLDWLEEYTGKPVLGVLPFIEDLAIEEEDSLGIDRVRQKKSGAVIEIAVIAYPRVSNYTDIDPFLYEPDCNVRFVKERKELGKPDIIILPGSKSTISDLMYLKKKGFDTALREAADASFIFGVCGGYQMLGKKVTDPGQVESSVKEIEGLGFFPTMQTEVEKEKNTIRTSGWLQWQGRMQEVSGYEIHMGTTKHAEASWMKKENGEAEGALNQKAAGTYMHDVFHNDKFRHALLNELRDIKGVPPIERPFFHELREASFSKLADNFREHIDMEALEASITNFRQKGVDL</sequence>
<reference evidence="8" key="1">
    <citation type="submission" date="2016-10" db="EMBL/GenBank/DDBJ databases">
        <authorList>
            <person name="Varghese N."/>
            <person name="Submissions S."/>
        </authorList>
    </citation>
    <scope>NUCLEOTIDE SEQUENCE [LARGE SCALE GENOMIC DNA]</scope>
    <source>
        <strain evidence="8">CGMCC 1.10369</strain>
    </source>
</reference>
<dbReference type="AlphaFoldDB" id="A0A1H0HY43"/>
<dbReference type="PANTHER" id="PTHR21343:SF1">
    <property type="entry name" value="COBYRIC ACID SYNTHASE"/>
    <property type="match status" value="1"/>
</dbReference>
<dbReference type="GO" id="GO:0009236">
    <property type="term" value="P:cobalamin biosynthetic process"/>
    <property type="evidence" value="ECO:0007669"/>
    <property type="project" value="UniProtKB-UniRule"/>
</dbReference>
<evidence type="ECO:0000259" key="6">
    <source>
        <dbReference type="Pfam" id="PF07685"/>
    </source>
</evidence>
<evidence type="ECO:0000256" key="3">
    <source>
        <dbReference type="ARBA" id="ARBA00022962"/>
    </source>
</evidence>
<organism evidence="7 8">
    <name type="scientific">Alkalicoccus daliensis</name>
    <dbReference type="NCBI Taxonomy" id="745820"/>
    <lineage>
        <taxon>Bacteria</taxon>
        <taxon>Bacillati</taxon>
        <taxon>Bacillota</taxon>
        <taxon>Bacilli</taxon>
        <taxon>Bacillales</taxon>
        <taxon>Bacillaceae</taxon>
        <taxon>Alkalicoccus</taxon>
    </lineage>
</organism>
<dbReference type="InterPro" id="IPR002586">
    <property type="entry name" value="CobQ/CobB/MinD/ParA_Nub-bd_dom"/>
</dbReference>
<proteinExistence type="inferred from homology"/>
<dbReference type="GO" id="GO:0003824">
    <property type="term" value="F:catalytic activity"/>
    <property type="evidence" value="ECO:0007669"/>
    <property type="project" value="InterPro"/>
</dbReference>
<dbReference type="STRING" id="745820.SAMN04488053_10995"/>
<dbReference type="CDD" id="cd05389">
    <property type="entry name" value="CobQ_N"/>
    <property type="match status" value="1"/>
</dbReference>
<dbReference type="PANTHER" id="PTHR21343">
    <property type="entry name" value="DETHIOBIOTIN SYNTHETASE"/>
    <property type="match status" value="1"/>
</dbReference>
<dbReference type="NCBIfam" id="TIGR00313">
    <property type="entry name" value="cobQ"/>
    <property type="match status" value="1"/>
</dbReference>
<dbReference type="GO" id="GO:0015420">
    <property type="term" value="F:ABC-type vitamin B12 transporter activity"/>
    <property type="evidence" value="ECO:0007669"/>
    <property type="project" value="UniProtKB-UniRule"/>
</dbReference>
<dbReference type="Pfam" id="PF01656">
    <property type="entry name" value="CbiA"/>
    <property type="match status" value="1"/>
</dbReference>
<protein>
    <recommendedName>
        <fullName evidence="4">Cobyric acid synthase</fullName>
    </recommendedName>
</protein>
<keyword evidence="3 4" id="KW-0315">Glutamine amidotransferase</keyword>
<name>A0A1H0HY43_9BACI</name>
<dbReference type="InterPro" id="IPR011698">
    <property type="entry name" value="GATase_3"/>
</dbReference>
<comment type="similarity">
    <text evidence="4">Belongs to the CobB/CobQ family. CobQ subfamily.</text>
</comment>
<feature type="domain" description="CobB/CobQ-like glutamine amidotransferase" evidence="6">
    <location>
        <begin position="255"/>
        <end position="437"/>
    </location>
</feature>
<evidence type="ECO:0000256" key="4">
    <source>
        <dbReference type="HAMAP-Rule" id="MF_00028"/>
    </source>
</evidence>
<dbReference type="Gene3D" id="3.40.50.300">
    <property type="entry name" value="P-loop containing nucleotide triphosphate hydrolases"/>
    <property type="match status" value="1"/>
</dbReference>
<evidence type="ECO:0000259" key="5">
    <source>
        <dbReference type="Pfam" id="PF01656"/>
    </source>
</evidence>
<dbReference type="HAMAP" id="MF_00028">
    <property type="entry name" value="CobQ"/>
    <property type="match status" value="1"/>
</dbReference>
<dbReference type="Pfam" id="PF07685">
    <property type="entry name" value="GATase_3"/>
    <property type="match status" value="1"/>
</dbReference>
<keyword evidence="8" id="KW-1185">Reference proteome</keyword>
<dbReference type="InterPro" id="IPR033949">
    <property type="entry name" value="CobQ_GATase1"/>
</dbReference>
<evidence type="ECO:0000313" key="7">
    <source>
        <dbReference type="EMBL" id="SDO24112.1"/>
    </source>
</evidence>
<dbReference type="InterPro" id="IPR047045">
    <property type="entry name" value="CobQ_N"/>
</dbReference>
<dbReference type="CDD" id="cd01750">
    <property type="entry name" value="GATase1_CobQ"/>
    <property type="match status" value="1"/>
</dbReference>
<dbReference type="PROSITE" id="PS51274">
    <property type="entry name" value="GATASE_COBBQ"/>
    <property type="match status" value="1"/>
</dbReference>
<feature type="active site" description="Nucleophile" evidence="4">
    <location>
        <position position="333"/>
    </location>
</feature>
<comment type="pathway">
    <text evidence="1 4">Cofactor biosynthesis; adenosylcobalamin biosynthesis.</text>
</comment>